<organism evidence="1 2">
    <name type="scientific">Aquisphaera giovannonii</name>
    <dbReference type="NCBI Taxonomy" id="406548"/>
    <lineage>
        <taxon>Bacteria</taxon>
        <taxon>Pseudomonadati</taxon>
        <taxon>Planctomycetota</taxon>
        <taxon>Planctomycetia</taxon>
        <taxon>Isosphaerales</taxon>
        <taxon>Isosphaeraceae</taxon>
        <taxon>Aquisphaera</taxon>
    </lineage>
</organism>
<proteinExistence type="predicted"/>
<sequence>MRDPARIDQVLAVVREVWMRDPDLRLGQLIVNAVQPREPCPEVYSIEDTTLLRKLSSLARRPGGIDS</sequence>
<dbReference type="RefSeq" id="WP_148598162.1">
    <property type="nucleotide sequence ID" value="NZ_CP042997.1"/>
</dbReference>
<dbReference type="AlphaFoldDB" id="A0A5B9WE64"/>
<dbReference type="EMBL" id="CP042997">
    <property type="protein sequence ID" value="QEH38753.1"/>
    <property type="molecule type" value="Genomic_DNA"/>
</dbReference>
<dbReference type="OrthoDB" id="5197970at2"/>
<accession>A0A5B9WE64</accession>
<name>A0A5B9WE64_9BACT</name>
<reference evidence="1 2" key="1">
    <citation type="submission" date="2019-08" db="EMBL/GenBank/DDBJ databases">
        <title>Deep-cultivation of Planctomycetes and their phenomic and genomic characterization uncovers novel biology.</title>
        <authorList>
            <person name="Wiegand S."/>
            <person name="Jogler M."/>
            <person name="Boedeker C."/>
            <person name="Pinto D."/>
            <person name="Vollmers J."/>
            <person name="Rivas-Marin E."/>
            <person name="Kohn T."/>
            <person name="Peeters S.H."/>
            <person name="Heuer A."/>
            <person name="Rast P."/>
            <person name="Oberbeckmann S."/>
            <person name="Bunk B."/>
            <person name="Jeske O."/>
            <person name="Meyerdierks A."/>
            <person name="Storesund J.E."/>
            <person name="Kallscheuer N."/>
            <person name="Luecker S."/>
            <person name="Lage O.M."/>
            <person name="Pohl T."/>
            <person name="Merkel B.J."/>
            <person name="Hornburger P."/>
            <person name="Mueller R.-W."/>
            <person name="Bruemmer F."/>
            <person name="Labrenz M."/>
            <person name="Spormann A.M."/>
            <person name="Op den Camp H."/>
            <person name="Overmann J."/>
            <person name="Amann R."/>
            <person name="Jetten M.S.M."/>
            <person name="Mascher T."/>
            <person name="Medema M.H."/>
            <person name="Devos D.P."/>
            <person name="Kaster A.-K."/>
            <person name="Ovreas L."/>
            <person name="Rohde M."/>
            <person name="Galperin M.Y."/>
            <person name="Jogler C."/>
        </authorList>
    </citation>
    <scope>NUCLEOTIDE SEQUENCE [LARGE SCALE GENOMIC DNA]</scope>
    <source>
        <strain evidence="1 2">OJF2</strain>
    </source>
</reference>
<dbReference type="Proteomes" id="UP000324233">
    <property type="component" value="Chromosome"/>
</dbReference>
<protein>
    <submittedName>
        <fullName evidence="1">Uncharacterized protein</fullName>
    </submittedName>
</protein>
<gene>
    <name evidence="1" type="ORF">OJF2_73590</name>
</gene>
<keyword evidence="2" id="KW-1185">Reference proteome</keyword>
<dbReference type="KEGG" id="agv:OJF2_73590"/>
<evidence type="ECO:0000313" key="1">
    <source>
        <dbReference type="EMBL" id="QEH38753.1"/>
    </source>
</evidence>
<evidence type="ECO:0000313" key="2">
    <source>
        <dbReference type="Proteomes" id="UP000324233"/>
    </source>
</evidence>